<dbReference type="InterPro" id="IPR000719">
    <property type="entry name" value="Prot_kinase_dom"/>
</dbReference>
<feature type="region of interest" description="Disordered" evidence="7">
    <location>
        <begin position="1"/>
        <end position="71"/>
    </location>
</feature>
<proteinExistence type="inferred from homology"/>
<evidence type="ECO:0000256" key="3">
    <source>
        <dbReference type="ARBA" id="ARBA00022741"/>
    </source>
</evidence>
<dbReference type="GO" id="GO:0004674">
    <property type="term" value="F:protein serine/threonine kinase activity"/>
    <property type="evidence" value="ECO:0007669"/>
    <property type="project" value="UniProtKB-KW"/>
</dbReference>
<evidence type="ECO:0000256" key="5">
    <source>
        <dbReference type="ARBA" id="ARBA00022840"/>
    </source>
</evidence>
<feature type="compositionally biased region" description="Acidic residues" evidence="7">
    <location>
        <begin position="127"/>
        <end position="138"/>
    </location>
</feature>
<feature type="domain" description="Protein kinase" evidence="8">
    <location>
        <begin position="247"/>
        <end position="508"/>
    </location>
</feature>
<feature type="compositionally biased region" description="Low complexity" evidence="7">
    <location>
        <begin position="139"/>
        <end position="151"/>
    </location>
</feature>
<protein>
    <recommendedName>
        <fullName evidence="8">Protein kinase domain-containing protein</fullName>
    </recommendedName>
</protein>
<dbReference type="InterPro" id="IPR011009">
    <property type="entry name" value="Kinase-like_dom_sf"/>
</dbReference>
<evidence type="ECO:0000313" key="9">
    <source>
        <dbReference type="EMBL" id="KAG2216441.1"/>
    </source>
</evidence>
<evidence type="ECO:0000256" key="7">
    <source>
        <dbReference type="SAM" id="MobiDB-lite"/>
    </source>
</evidence>
<keyword evidence="10" id="KW-1185">Reference proteome</keyword>
<evidence type="ECO:0000256" key="4">
    <source>
        <dbReference type="ARBA" id="ARBA00022777"/>
    </source>
</evidence>
<dbReference type="InterPro" id="IPR050915">
    <property type="entry name" value="MAP_kinase_kinase"/>
</dbReference>
<dbReference type="AlphaFoldDB" id="A0A8H7VAV6"/>
<dbReference type="GO" id="GO:0000165">
    <property type="term" value="P:MAPK cascade"/>
    <property type="evidence" value="ECO:0007669"/>
    <property type="project" value="UniProtKB-ARBA"/>
</dbReference>
<dbReference type="PANTHER" id="PTHR47448">
    <property type="entry name" value="DUAL SPECIFICITY MITOGEN-ACTIVATED PROTEIN KINASE KINASE DSOR1-LIKE PROTEIN"/>
    <property type="match status" value="1"/>
</dbReference>
<accession>A0A8H7VAV6</accession>
<dbReference type="InterPro" id="IPR008271">
    <property type="entry name" value="Ser/Thr_kinase_AS"/>
</dbReference>
<evidence type="ECO:0000256" key="2">
    <source>
        <dbReference type="ARBA" id="ARBA00022679"/>
    </source>
</evidence>
<evidence type="ECO:0000259" key="8">
    <source>
        <dbReference type="PROSITE" id="PS50011"/>
    </source>
</evidence>
<feature type="compositionally biased region" description="Low complexity" evidence="7">
    <location>
        <begin position="199"/>
        <end position="237"/>
    </location>
</feature>
<dbReference type="Proteomes" id="UP000646827">
    <property type="component" value="Unassembled WGS sequence"/>
</dbReference>
<gene>
    <name evidence="9" type="ORF">INT45_012629</name>
</gene>
<feature type="compositionally biased region" description="Gly residues" evidence="7">
    <location>
        <begin position="24"/>
        <end position="34"/>
    </location>
</feature>
<dbReference type="GO" id="GO:0005524">
    <property type="term" value="F:ATP binding"/>
    <property type="evidence" value="ECO:0007669"/>
    <property type="project" value="UniProtKB-KW"/>
</dbReference>
<dbReference type="PROSITE" id="PS50011">
    <property type="entry name" value="PROTEIN_KINASE_DOM"/>
    <property type="match status" value="1"/>
</dbReference>
<dbReference type="PROSITE" id="PS00108">
    <property type="entry name" value="PROTEIN_KINASE_ST"/>
    <property type="match status" value="1"/>
</dbReference>
<dbReference type="EMBL" id="JAEPRB010000405">
    <property type="protein sequence ID" value="KAG2216441.1"/>
    <property type="molecule type" value="Genomic_DNA"/>
</dbReference>
<comment type="caution">
    <text evidence="9">The sequence shown here is derived from an EMBL/GenBank/DDBJ whole genome shotgun (WGS) entry which is preliminary data.</text>
</comment>
<organism evidence="9 10">
    <name type="scientific">Circinella minor</name>
    <dbReference type="NCBI Taxonomy" id="1195481"/>
    <lineage>
        <taxon>Eukaryota</taxon>
        <taxon>Fungi</taxon>
        <taxon>Fungi incertae sedis</taxon>
        <taxon>Mucoromycota</taxon>
        <taxon>Mucoromycotina</taxon>
        <taxon>Mucoromycetes</taxon>
        <taxon>Mucorales</taxon>
        <taxon>Lichtheimiaceae</taxon>
        <taxon>Circinella</taxon>
    </lineage>
</organism>
<comment type="similarity">
    <text evidence="6">Belongs to the protein kinase superfamily. STE Ser/Thr protein kinase family. MAP kinase kinase subfamily.</text>
</comment>
<dbReference type="FunFam" id="3.30.200.20:FF:000040">
    <property type="entry name" value="Dual specificity mitogen-activated protein kinase kinase"/>
    <property type="match status" value="1"/>
</dbReference>
<feature type="region of interest" description="Disordered" evidence="7">
    <location>
        <begin position="83"/>
        <end position="240"/>
    </location>
</feature>
<keyword evidence="5" id="KW-0067">ATP-binding</keyword>
<sequence length="529" mass="57460">MVFVPPDASKPTVPTLAPPPLALGSGGGGAGGRLGNKRRGGPGLKLSFEHLQISPASSIPSSTEASHNNNISQQNTFREQVGNIVGGNTSSSSRSALQQAIDQPAQQQQQQTSIPPVLVSKRYPGCGEDDEDEDDGDDSLAASYLAAAREQQQQKELPKQQEQQRKNHNIPVLREAPRPPGPPPVGSVASRYYPGDNGTNITTTSTTTNTAPASSSASSSSSSSATTTTTENTDDNSQFMEMKPEDLDVIKLLGEGAAGTVRKVLHKPTRLIMAKKTIGTDPNPKIQRQILRELSFQKTCNSPYIVSFYGAFLEDGDTTLSLCMEYCEAGSLEDIYKRARDLGGIIGEPVLGRIAESVCKGLVYLHQQRVIHRDIKPSNILVTRKGEIKLCDFGVSGELINSIAKTFTGTKYYMAPERIQGAPYAVQSDIWSLGLTLIEVSQNHPALPPPGQPQLSIIELLDLIVRQPVPVIQGSHISKECRNFVAVCLIKNPRDRPGPGRMLEHPFIRKWEDVPMDVAGWVKDVWNWK</sequence>
<evidence type="ECO:0000313" key="10">
    <source>
        <dbReference type="Proteomes" id="UP000646827"/>
    </source>
</evidence>
<keyword evidence="3" id="KW-0547">Nucleotide-binding</keyword>
<feature type="compositionally biased region" description="Low complexity" evidence="7">
    <location>
        <begin position="96"/>
        <end position="111"/>
    </location>
</feature>
<feature type="compositionally biased region" description="Basic and acidic residues" evidence="7">
    <location>
        <begin position="152"/>
        <end position="165"/>
    </location>
</feature>
<evidence type="ECO:0000256" key="1">
    <source>
        <dbReference type="ARBA" id="ARBA00022527"/>
    </source>
</evidence>
<evidence type="ECO:0000256" key="6">
    <source>
        <dbReference type="ARBA" id="ARBA00038035"/>
    </source>
</evidence>
<keyword evidence="1" id="KW-0723">Serine/threonine-protein kinase</keyword>
<dbReference type="SUPFAM" id="SSF56112">
    <property type="entry name" value="Protein kinase-like (PK-like)"/>
    <property type="match status" value="1"/>
</dbReference>
<keyword evidence="2" id="KW-0808">Transferase</keyword>
<name>A0A8H7VAV6_9FUNG</name>
<dbReference type="Gene3D" id="3.30.200.20">
    <property type="entry name" value="Phosphorylase Kinase, domain 1"/>
    <property type="match status" value="1"/>
</dbReference>
<dbReference type="PANTHER" id="PTHR47448:SF5">
    <property type="entry name" value="MITOGEN-ACTIVATED PROTEIN KINASE KINAE MKK2"/>
    <property type="match status" value="1"/>
</dbReference>
<dbReference type="OrthoDB" id="10252354at2759"/>
<dbReference type="Pfam" id="PF00069">
    <property type="entry name" value="Pkinase"/>
    <property type="match status" value="1"/>
</dbReference>
<dbReference type="Gene3D" id="1.10.510.10">
    <property type="entry name" value="Transferase(Phosphotransferase) domain 1"/>
    <property type="match status" value="1"/>
</dbReference>
<dbReference type="FunFam" id="1.10.510.10:FF:000263">
    <property type="entry name" value="MAP kinase skh1/pek1"/>
    <property type="match status" value="1"/>
</dbReference>
<keyword evidence="4" id="KW-0418">Kinase</keyword>
<feature type="compositionally biased region" description="Polar residues" evidence="7">
    <location>
        <begin position="86"/>
        <end position="95"/>
    </location>
</feature>
<dbReference type="SMART" id="SM00220">
    <property type="entry name" value="S_TKc"/>
    <property type="match status" value="1"/>
</dbReference>
<reference evidence="9 10" key="1">
    <citation type="submission" date="2020-12" db="EMBL/GenBank/DDBJ databases">
        <title>Metabolic potential, ecology and presence of endohyphal bacteria is reflected in genomic diversity of Mucoromycotina.</title>
        <authorList>
            <person name="Muszewska A."/>
            <person name="Okrasinska A."/>
            <person name="Steczkiewicz K."/>
            <person name="Drgas O."/>
            <person name="Orlowska M."/>
            <person name="Perlinska-Lenart U."/>
            <person name="Aleksandrzak-Piekarczyk T."/>
            <person name="Szatraj K."/>
            <person name="Zielenkiewicz U."/>
            <person name="Pilsyk S."/>
            <person name="Malc E."/>
            <person name="Mieczkowski P."/>
            <person name="Kruszewska J.S."/>
            <person name="Biernat P."/>
            <person name="Pawlowska J."/>
        </authorList>
    </citation>
    <scope>NUCLEOTIDE SEQUENCE [LARGE SCALE GENOMIC DNA]</scope>
    <source>
        <strain evidence="9 10">CBS 142.35</strain>
    </source>
</reference>
<feature type="compositionally biased region" description="Polar residues" evidence="7">
    <location>
        <begin position="54"/>
        <end position="71"/>
    </location>
</feature>